<sequence length="102" mass="10910">MRLATFLLALALAATSLALAIPRNVASPGNVKLAESAHGENASTDVPELPDAEAKFTKMMNMGKLDSLPRGGGKQPRGNKFVKFAENLYYGRYNGKLRMGGN</sequence>
<protein>
    <submittedName>
        <fullName evidence="1">Uncharacterized protein</fullName>
    </submittedName>
</protein>
<dbReference type="Proteomes" id="UP001172680">
    <property type="component" value="Unassembled WGS sequence"/>
</dbReference>
<evidence type="ECO:0000313" key="2">
    <source>
        <dbReference type="Proteomes" id="UP001172680"/>
    </source>
</evidence>
<reference evidence="1" key="1">
    <citation type="submission" date="2022-10" db="EMBL/GenBank/DDBJ databases">
        <title>Culturing micro-colonial fungi from biological soil crusts in the Mojave desert and describing Neophaeococcomyces mojavensis, and introducing the new genera and species Taxawa tesnikishii.</title>
        <authorList>
            <person name="Kurbessoian T."/>
            <person name="Stajich J.E."/>
        </authorList>
    </citation>
    <scope>NUCLEOTIDE SEQUENCE</scope>
    <source>
        <strain evidence="1">JES_115</strain>
    </source>
</reference>
<dbReference type="EMBL" id="JAPDRP010000003">
    <property type="protein sequence ID" value="KAJ9648251.1"/>
    <property type="molecule type" value="Genomic_DNA"/>
</dbReference>
<organism evidence="1 2">
    <name type="scientific">Coniosporium tulheliwenetii</name>
    <dbReference type="NCBI Taxonomy" id="3383036"/>
    <lineage>
        <taxon>Eukaryota</taxon>
        <taxon>Fungi</taxon>
        <taxon>Dikarya</taxon>
        <taxon>Ascomycota</taxon>
        <taxon>Pezizomycotina</taxon>
        <taxon>Dothideomycetes</taxon>
        <taxon>Dothideomycetes incertae sedis</taxon>
        <taxon>Coniosporium</taxon>
    </lineage>
</organism>
<keyword evidence="2" id="KW-1185">Reference proteome</keyword>
<accession>A0ACC2ZLC9</accession>
<evidence type="ECO:0000313" key="1">
    <source>
        <dbReference type="EMBL" id="KAJ9648251.1"/>
    </source>
</evidence>
<comment type="caution">
    <text evidence="1">The sequence shown here is derived from an EMBL/GenBank/DDBJ whole genome shotgun (WGS) entry which is preliminary data.</text>
</comment>
<name>A0ACC2ZLC9_9PEZI</name>
<proteinExistence type="predicted"/>
<gene>
    <name evidence="1" type="ORF">H2199_001104</name>
</gene>